<feature type="domain" description="GST C-terminal" evidence="8">
    <location>
        <begin position="111"/>
        <end position="234"/>
    </location>
</feature>
<dbReference type="SUPFAM" id="SSF52833">
    <property type="entry name" value="Thioredoxin-like"/>
    <property type="match status" value="1"/>
</dbReference>
<evidence type="ECO:0000256" key="1">
    <source>
        <dbReference type="ARBA" id="ARBA00004514"/>
    </source>
</evidence>
<comment type="similarity">
    <text evidence="5">Belongs to the GST superfamily. Tau family.</text>
</comment>
<dbReference type="Gene3D" id="3.40.30.10">
    <property type="entry name" value="Glutaredoxin"/>
    <property type="match status" value="1"/>
</dbReference>
<dbReference type="SUPFAM" id="SSF47616">
    <property type="entry name" value="GST C-terminal domain-like"/>
    <property type="match status" value="2"/>
</dbReference>
<dbReference type="PROSITE" id="PS50404">
    <property type="entry name" value="GST_NTER"/>
    <property type="match status" value="1"/>
</dbReference>
<feature type="domain" description="GST N-terminal" evidence="7">
    <location>
        <begin position="27"/>
        <end position="106"/>
    </location>
</feature>
<dbReference type="PANTHER" id="PTHR11260:SF614">
    <property type="entry name" value="GLUTATHIONE S-TRANSFERASE"/>
    <property type="match status" value="1"/>
</dbReference>
<dbReference type="InterPro" id="IPR004046">
    <property type="entry name" value="GST_C"/>
</dbReference>
<evidence type="ECO:0000256" key="4">
    <source>
        <dbReference type="ARBA" id="ARBA00022679"/>
    </source>
</evidence>
<sequence length="298" mass="34471">MTAAEENKDLYRGEQWFIAPDEIQSHGEVKVIGAYLSLFCTRIEWALKLKGVEYEYIEEDLKNKSPILINSNPVHKKVPVLLHHDNPIVESLLILEYIDEVWKEKPLLPQDPYQKAIARFWAKFADEKCVWGAWGACQAEGEEKEKAAESAMESFAFLEKQIEGKMFFGGEEIGYLDLALGWIPHWLNVMEEVGDLKLVDAEKFPLLQEWTQRFIQVPIIKECLPAREKLVNYFTASLSYTLGDLKLVDAEKFPLLQEWTQRFIQVPIIKECLPAREKLVNYFTASLSYTRSLKASHQ</sequence>
<dbReference type="SFLD" id="SFLDG01152">
    <property type="entry name" value="Main.3:_Omega-_and_Tau-like"/>
    <property type="match status" value="1"/>
</dbReference>
<evidence type="ECO:0000259" key="7">
    <source>
        <dbReference type="PROSITE" id="PS50404"/>
    </source>
</evidence>
<dbReference type="InterPro" id="IPR010987">
    <property type="entry name" value="Glutathione-S-Trfase_C-like"/>
</dbReference>
<proteinExistence type="inferred from homology"/>
<dbReference type="InterPro" id="IPR004045">
    <property type="entry name" value="Glutathione_S-Trfase_N"/>
</dbReference>
<name>A0ABQ8H5Q9_9ROSI</name>
<comment type="catalytic activity">
    <reaction evidence="6">
        <text>RX + glutathione = an S-substituted glutathione + a halide anion + H(+)</text>
        <dbReference type="Rhea" id="RHEA:16437"/>
        <dbReference type="ChEBI" id="CHEBI:15378"/>
        <dbReference type="ChEBI" id="CHEBI:16042"/>
        <dbReference type="ChEBI" id="CHEBI:17792"/>
        <dbReference type="ChEBI" id="CHEBI:57925"/>
        <dbReference type="ChEBI" id="CHEBI:90779"/>
        <dbReference type="EC" id="2.5.1.18"/>
    </reaction>
</comment>
<dbReference type="SFLD" id="SFLDS00019">
    <property type="entry name" value="Glutathione_Transferase_(cytos"/>
    <property type="match status" value="1"/>
</dbReference>
<evidence type="ECO:0000256" key="3">
    <source>
        <dbReference type="ARBA" id="ARBA00022575"/>
    </source>
</evidence>
<protein>
    <recommendedName>
        <fullName evidence="2">glutathione transferase</fullName>
        <ecNumber evidence="2">2.5.1.18</ecNumber>
    </recommendedName>
</protein>
<comment type="caution">
    <text evidence="9">The sequence shown here is derived from an EMBL/GenBank/DDBJ whole genome shotgun (WGS) entry which is preliminary data.</text>
</comment>
<evidence type="ECO:0000256" key="2">
    <source>
        <dbReference type="ARBA" id="ARBA00012452"/>
    </source>
</evidence>
<evidence type="ECO:0000256" key="5">
    <source>
        <dbReference type="ARBA" id="ARBA00025743"/>
    </source>
</evidence>
<evidence type="ECO:0000313" key="9">
    <source>
        <dbReference type="EMBL" id="KAH7549243.1"/>
    </source>
</evidence>
<evidence type="ECO:0000256" key="6">
    <source>
        <dbReference type="ARBA" id="ARBA00047960"/>
    </source>
</evidence>
<keyword evidence="4" id="KW-0808">Transferase</keyword>
<dbReference type="Pfam" id="PF02798">
    <property type="entry name" value="GST_N"/>
    <property type="match status" value="1"/>
</dbReference>
<dbReference type="PROSITE" id="PS50405">
    <property type="entry name" value="GST_CTER"/>
    <property type="match status" value="1"/>
</dbReference>
<evidence type="ECO:0000259" key="8">
    <source>
        <dbReference type="PROSITE" id="PS50405"/>
    </source>
</evidence>
<dbReference type="Gene3D" id="1.20.1050.10">
    <property type="match status" value="2"/>
</dbReference>
<gene>
    <name evidence="9" type="ORF">JRO89_XS13G0003700</name>
</gene>
<dbReference type="InterPro" id="IPR045073">
    <property type="entry name" value="Omega/Tau-like"/>
</dbReference>
<dbReference type="InterPro" id="IPR045074">
    <property type="entry name" value="GST_C_Tau"/>
</dbReference>
<dbReference type="Pfam" id="PF00043">
    <property type="entry name" value="GST_C"/>
    <property type="match status" value="1"/>
</dbReference>
<dbReference type="CDD" id="cd03185">
    <property type="entry name" value="GST_C_Tau"/>
    <property type="match status" value="1"/>
</dbReference>
<organism evidence="9 10">
    <name type="scientific">Xanthoceras sorbifolium</name>
    <dbReference type="NCBI Taxonomy" id="99658"/>
    <lineage>
        <taxon>Eukaryota</taxon>
        <taxon>Viridiplantae</taxon>
        <taxon>Streptophyta</taxon>
        <taxon>Embryophyta</taxon>
        <taxon>Tracheophyta</taxon>
        <taxon>Spermatophyta</taxon>
        <taxon>Magnoliopsida</taxon>
        <taxon>eudicotyledons</taxon>
        <taxon>Gunneridae</taxon>
        <taxon>Pentapetalae</taxon>
        <taxon>rosids</taxon>
        <taxon>malvids</taxon>
        <taxon>Sapindales</taxon>
        <taxon>Sapindaceae</taxon>
        <taxon>Xanthoceroideae</taxon>
        <taxon>Xanthoceras</taxon>
    </lineage>
</organism>
<dbReference type="InterPro" id="IPR040079">
    <property type="entry name" value="Glutathione_S-Trfase"/>
</dbReference>
<dbReference type="SFLD" id="SFLDG00358">
    <property type="entry name" value="Main_(cytGST)"/>
    <property type="match status" value="1"/>
</dbReference>
<dbReference type="CDD" id="cd03058">
    <property type="entry name" value="GST_N_Tau"/>
    <property type="match status" value="1"/>
</dbReference>
<dbReference type="EMBL" id="JAFEMO010000013">
    <property type="protein sequence ID" value="KAH7549243.1"/>
    <property type="molecule type" value="Genomic_DNA"/>
</dbReference>
<dbReference type="InterPro" id="IPR036282">
    <property type="entry name" value="Glutathione-S-Trfase_C_sf"/>
</dbReference>
<keyword evidence="10" id="KW-1185">Reference proteome</keyword>
<comment type="subcellular location">
    <subcellularLocation>
        <location evidence="1">Cytoplasm</location>
        <location evidence="1">Cytosol</location>
    </subcellularLocation>
</comment>
<keyword evidence="3" id="KW-0216">Detoxification</keyword>
<reference evidence="9 10" key="1">
    <citation type="submission" date="2021-02" db="EMBL/GenBank/DDBJ databases">
        <title>Plant Genome Project.</title>
        <authorList>
            <person name="Zhang R.-G."/>
        </authorList>
    </citation>
    <scope>NUCLEOTIDE SEQUENCE [LARGE SCALE GENOMIC DNA]</scope>
    <source>
        <tissue evidence="9">Leaves</tissue>
    </source>
</reference>
<dbReference type="EC" id="2.5.1.18" evidence="2"/>
<dbReference type="InterPro" id="IPR036249">
    <property type="entry name" value="Thioredoxin-like_sf"/>
</dbReference>
<evidence type="ECO:0000313" key="10">
    <source>
        <dbReference type="Proteomes" id="UP000827721"/>
    </source>
</evidence>
<dbReference type="PANTHER" id="PTHR11260">
    <property type="entry name" value="GLUTATHIONE S-TRANSFERASE, GST, SUPERFAMILY, GST DOMAIN CONTAINING"/>
    <property type="match status" value="1"/>
</dbReference>
<dbReference type="Proteomes" id="UP000827721">
    <property type="component" value="Unassembled WGS sequence"/>
</dbReference>
<accession>A0ABQ8H5Q9</accession>